<dbReference type="RefSeq" id="WP_349241567.1">
    <property type="nucleotide sequence ID" value="NZ_JAVTTO010000003.1"/>
</dbReference>
<dbReference type="InterPro" id="IPR018062">
    <property type="entry name" value="HTH_AraC-typ_CS"/>
</dbReference>
<feature type="transmembrane region" description="Helical" evidence="4">
    <location>
        <begin position="34"/>
        <end position="52"/>
    </location>
</feature>
<organism evidence="6 7">
    <name type="scientific">Asprobacillus argus</name>
    <dbReference type="NCBI Taxonomy" id="3076534"/>
    <lineage>
        <taxon>Bacteria</taxon>
        <taxon>Pseudomonadati</taxon>
        <taxon>Bacteroidota</taxon>
        <taxon>Flavobacteriia</taxon>
        <taxon>Flavobacteriales</taxon>
        <taxon>Flavobacteriaceae</taxon>
        <taxon>Asprobacillus</taxon>
    </lineage>
</organism>
<feature type="domain" description="HTH araC/xylS-type" evidence="5">
    <location>
        <begin position="264"/>
        <end position="370"/>
    </location>
</feature>
<dbReference type="PROSITE" id="PS01124">
    <property type="entry name" value="HTH_ARAC_FAMILY_2"/>
    <property type="match status" value="1"/>
</dbReference>
<feature type="transmembrane region" description="Helical" evidence="4">
    <location>
        <begin position="191"/>
        <end position="210"/>
    </location>
</feature>
<keyword evidence="2" id="KW-0238">DNA-binding</keyword>
<keyword evidence="4" id="KW-0472">Membrane</keyword>
<dbReference type="PROSITE" id="PS00041">
    <property type="entry name" value="HTH_ARAC_FAMILY_1"/>
    <property type="match status" value="1"/>
</dbReference>
<evidence type="ECO:0000256" key="1">
    <source>
        <dbReference type="ARBA" id="ARBA00023015"/>
    </source>
</evidence>
<dbReference type="Pfam" id="PF12833">
    <property type="entry name" value="HTH_18"/>
    <property type="match status" value="1"/>
</dbReference>
<evidence type="ECO:0000259" key="5">
    <source>
        <dbReference type="PROSITE" id="PS01124"/>
    </source>
</evidence>
<dbReference type="PRINTS" id="PR00032">
    <property type="entry name" value="HTHARAC"/>
</dbReference>
<feature type="transmembrane region" description="Helical" evidence="4">
    <location>
        <begin position="64"/>
        <end position="84"/>
    </location>
</feature>
<evidence type="ECO:0000256" key="4">
    <source>
        <dbReference type="SAM" id="Phobius"/>
    </source>
</evidence>
<name>A0ABU3LFE0_9FLAO</name>
<dbReference type="SMART" id="SM00342">
    <property type="entry name" value="HTH_ARAC"/>
    <property type="match status" value="1"/>
</dbReference>
<dbReference type="PANTHER" id="PTHR43280:SF29">
    <property type="entry name" value="ARAC-FAMILY TRANSCRIPTIONAL REGULATOR"/>
    <property type="match status" value="1"/>
</dbReference>
<dbReference type="InterPro" id="IPR020449">
    <property type="entry name" value="Tscrpt_reg_AraC-type_HTH"/>
</dbReference>
<dbReference type="Gene3D" id="1.10.10.60">
    <property type="entry name" value="Homeodomain-like"/>
    <property type="match status" value="2"/>
</dbReference>
<sequence length="373" mass="44332">MDIWSILIIVLLFQGVFNLSVLSLSYIKKRQRKDLYLILITLTLVWFLLEFLSVRNTFKVPLNLFYGTRYGSWLLLGPLAYFFFKSATNSTWRFKYIDSIHLLPFIFFALIIPWVSSESLSHRQIHYGMLAVFDYRPKTVGMFEYVYSTIFYIQFIHLAVYLLFNLKLLTNYAKNLQKEYSSINDLKWLRIFNIILICILILSSAYLYILFISDAYSRSLDYIYVVPIGLFIYAISYKLYNHTWLEVKMQKRYQSSSLKEDEKETYIQVLENIMQEQHPYLKNDLRIKDLSSIVNINQHHLSQLINEHYTCSFFDFINRYRVEKAKEIMVGGSEKNLLQIAFESGFNNKTSFINAFKKFNGTTPSHFRKGLLR</sequence>
<accession>A0ABU3LFE0</accession>
<proteinExistence type="predicted"/>
<protein>
    <submittedName>
        <fullName evidence="6">Helix-turn-helix domain-containing protein</fullName>
    </submittedName>
</protein>
<dbReference type="EMBL" id="JAVTTO010000003">
    <property type="protein sequence ID" value="MDT7832307.1"/>
    <property type="molecule type" value="Genomic_DNA"/>
</dbReference>
<keyword evidence="3" id="KW-0804">Transcription</keyword>
<keyword evidence="4" id="KW-0812">Transmembrane</keyword>
<dbReference type="SUPFAM" id="SSF46689">
    <property type="entry name" value="Homeodomain-like"/>
    <property type="match status" value="1"/>
</dbReference>
<dbReference type="Proteomes" id="UP001257277">
    <property type="component" value="Unassembled WGS sequence"/>
</dbReference>
<evidence type="ECO:0000313" key="6">
    <source>
        <dbReference type="EMBL" id="MDT7832307.1"/>
    </source>
</evidence>
<feature type="transmembrane region" description="Helical" evidence="4">
    <location>
        <begin position="96"/>
        <end position="115"/>
    </location>
</feature>
<evidence type="ECO:0000256" key="2">
    <source>
        <dbReference type="ARBA" id="ARBA00023125"/>
    </source>
</evidence>
<keyword evidence="7" id="KW-1185">Reference proteome</keyword>
<gene>
    <name evidence="6" type="ORF">RQM59_07940</name>
</gene>
<dbReference type="PANTHER" id="PTHR43280">
    <property type="entry name" value="ARAC-FAMILY TRANSCRIPTIONAL REGULATOR"/>
    <property type="match status" value="1"/>
</dbReference>
<dbReference type="InterPro" id="IPR009057">
    <property type="entry name" value="Homeodomain-like_sf"/>
</dbReference>
<evidence type="ECO:0000313" key="7">
    <source>
        <dbReference type="Proteomes" id="UP001257277"/>
    </source>
</evidence>
<feature type="transmembrane region" description="Helical" evidence="4">
    <location>
        <begin position="222"/>
        <end position="240"/>
    </location>
</feature>
<feature type="transmembrane region" description="Helical" evidence="4">
    <location>
        <begin position="6"/>
        <end position="27"/>
    </location>
</feature>
<dbReference type="InterPro" id="IPR018060">
    <property type="entry name" value="HTH_AraC"/>
</dbReference>
<evidence type="ECO:0000256" key="3">
    <source>
        <dbReference type="ARBA" id="ARBA00023163"/>
    </source>
</evidence>
<feature type="transmembrane region" description="Helical" evidence="4">
    <location>
        <begin position="145"/>
        <end position="170"/>
    </location>
</feature>
<reference evidence="6 7" key="1">
    <citation type="submission" date="2023-09" db="EMBL/GenBank/DDBJ databases">
        <title>Novel taxa isolated from Blanes Bay.</title>
        <authorList>
            <person name="Rey-Velasco X."/>
            <person name="Lucena T."/>
        </authorList>
    </citation>
    <scope>NUCLEOTIDE SEQUENCE [LARGE SCALE GENOMIC DNA]</scope>
    <source>
        <strain evidence="6 7">S356</strain>
    </source>
</reference>
<keyword evidence="1" id="KW-0805">Transcription regulation</keyword>
<comment type="caution">
    <text evidence="6">The sequence shown here is derived from an EMBL/GenBank/DDBJ whole genome shotgun (WGS) entry which is preliminary data.</text>
</comment>
<keyword evidence="4" id="KW-1133">Transmembrane helix</keyword>